<evidence type="ECO:0000313" key="2">
    <source>
        <dbReference type="EMBL" id="MCO5957100.1"/>
    </source>
</evidence>
<protein>
    <submittedName>
        <fullName evidence="2">Uncharacterized protein</fullName>
    </submittedName>
</protein>
<evidence type="ECO:0000256" key="1">
    <source>
        <dbReference type="SAM" id="Phobius"/>
    </source>
</evidence>
<dbReference type="AlphaFoldDB" id="A0AAJ1BVH7"/>
<dbReference type="EMBL" id="JAMXLX010000002">
    <property type="protein sequence ID" value="MCO5957100.1"/>
    <property type="molecule type" value="Genomic_DNA"/>
</dbReference>
<keyword evidence="1" id="KW-1133">Transmembrane helix</keyword>
<comment type="caution">
    <text evidence="2">The sequence shown here is derived from an EMBL/GenBank/DDBJ whole genome shotgun (WGS) entry which is preliminary data.</text>
</comment>
<feature type="transmembrane region" description="Helical" evidence="1">
    <location>
        <begin position="89"/>
        <end position="112"/>
    </location>
</feature>
<keyword evidence="1" id="KW-0812">Transmembrane</keyword>
<name>A0AAJ1BVH7_9HYPH</name>
<feature type="transmembrane region" description="Helical" evidence="1">
    <location>
        <begin position="135"/>
        <end position="153"/>
    </location>
</feature>
<feature type="transmembrane region" description="Helical" evidence="1">
    <location>
        <begin position="20"/>
        <end position="41"/>
    </location>
</feature>
<reference evidence="2" key="1">
    <citation type="submission" date="2022-06" db="EMBL/GenBank/DDBJ databases">
        <authorList>
            <person name="Sun Q."/>
        </authorList>
    </citation>
    <scope>NUCLEOTIDE SEQUENCE</scope>
    <source>
        <strain evidence="2">S101</strain>
    </source>
</reference>
<evidence type="ECO:0000313" key="3">
    <source>
        <dbReference type="Proteomes" id="UP001155380"/>
    </source>
</evidence>
<gene>
    <name evidence="2" type="ORF">NBH21_09990</name>
</gene>
<dbReference type="Proteomes" id="UP001155380">
    <property type="component" value="Unassembled WGS sequence"/>
</dbReference>
<accession>A0AAJ1BVH7</accession>
<keyword evidence="1" id="KW-0472">Membrane</keyword>
<feature type="transmembrane region" description="Helical" evidence="1">
    <location>
        <begin position="47"/>
        <end position="69"/>
    </location>
</feature>
<dbReference type="RefSeq" id="WP_250915644.1">
    <property type="nucleotide sequence ID" value="NZ_JAMXLX010000002.1"/>
</dbReference>
<proteinExistence type="predicted"/>
<sequence length="164" mass="17574">MALSYGKDWFMQRYATAAVAGTYSGVVLALATTALAGINMLEGASPWVAAPAIIIVPLFLAVPVALFFLPAGYVMHRILKRLRLAHPAFHCLAGTLTVISTFAVIALAAFAASSEYVDPYEAQLSFDQTQWPMDLAFHATWILSSAIGGYTFFATRNLGAQPNA</sequence>
<organism evidence="2 3">
    <name type="scientific">Ciceribacter sichuanensis</name>
    <dbReference type="NCBI Taxonomy" id="2949647"/>
    <lineage>
        <taxon>Bacteria</taxon>
        <taxon>Pseudomonadati</taxon>
        <taxon>Pseudomonadota</taxon>
        <taxon>Alphaproteobacteria</taxon>
        <taxon>Hyphomicrobiales</taxon>
        <taxon>Rhizobiaceae</taxon>
        <taxon>Ciceribacter</taxon>
    </lineage>
</organism>